<dbReference type="InterPro" id="IPR054722">
    <property type="entry name" value="PolX-like_BBD"/>
</dbReference>
<dbReference type="GO" id="GO:0004190">
    <property type="term" value="F:aspartic-type endopeptidase activity"/>
    <property type="evidence" value="ECO:0007669"/>
    <property type="project" value="UniProtKB-KW"/>
</dbReference>
<dbReference type="InterPro" id="IPR013103">
    <property type="entry name" value="RVT_2"/>
</dbReference>
<dbReference type="PANTHER" id="PTHR42648">
    <property type="entry name" value="TRANSPOSASE, PUTATIVE-RELATED"/>
    <property type="match status" value="1"/>
</dbReference>
<proteinExistence type="predicted"/>
<keyword evidence="4" id="KW-0378">Hydrolase</keyword>
<dbReference type="Pfam" id="PF07727">
    <property type="entry name" value="RVT_2"/>
    <property type="match status" value="1"/>
</dbReference>
<dbReference type="Pfam" id="PF14244">
    <property type="entry name" value="Retrotran_gag_3"/>
    <property type="match status" value="1"/>
</dbReference>
<dbReference type="Pfam" id="PF00665">
    <property type="entry name" value="rve"/>
    <property type="match status" value="1"/>
</dbReference>
<protein>
    <submittedName>
        <fullName evidence="7">Polyprotein (Retrotrasposon protein)</fullName>
    </submittedName>
</protein>
<gene>
    <name evidence="7" type="ORF">D8674_017516</name>
</gene>
<evidence type="ECO:0000313" key="7">
    <source>
        <dbReference type="EMBL" id="KAB2625856.1"/>
    </source>
</evidence>
<organism evidence="7 8">
    <name type="scientific">Pyrus ussuriensis x Pyrus communis</name>
    <dbReference type="NCBI Taxonomy" id="2448454"/>
    <lineage>
        <taxon>Eukaryota</taxon>
        <taxon>Viridiplantae</taxon>
        <taxon>Streptophyta</taxon>
        <taxon>Embryophyta</taxon>
        <taxon>Tracheophyta</taxon>
        <taxon>Spermatophyta</taxon>
        <taxon>Magnoliopsida</taxon>
        <taxon>eudicotyledons</taxon>
        <taxon>Gunneridae</taxon>
        <taxon>Pentapetalae</taxon>
        <taxon>rosids</taxon>
        <taxon>fabids</taxon>
        <taxon>Rosales</taxon>
        <taxon>Rosaceae</taxon>
        <taxon>Amygdaloideae</taxon>
        <taxon>Maleae</taxon>
        <taxon>Pyrus</taxon>
    </lineage>
</organism>
<dbReference type="InterPro" id="IPR025724">
    <property type="entry name" value="GAG-pre-integrase_dom"/>
</dbReference>
<dbReference type="GO" id="GO:0003676">
    <property type="term" value="F:nucleic acid binding"/>
    <property type="evidence" value="ECO:0007669"/>
    <property type="project" value="InterPro"/>
</dbReference>
<feature type="region of interest" description="Disordered" evidence="5">
    <location>
        <begin position="335"/>
        <end position="354"/>
    </location>
</feature>
<keyword evidence="3" id="KW-0064">Aspartyl protease</keyword>
<evidence type="ECO:0000256" key="5">
    <source>
        <dbReference type="SAM" id="MobiDB-lite"/>
    </source>
</evidence>
<dbReference type="InterPro" id="IPR039537">
    <property type="entry name" value="Retrotran_Ty1/copia-like"/>
</dbReference>
<name>A0A5N5HCX1_9ROSA</name>
<dbReference type="PROSITE" id="PS50994">
    <property type="entry name" value="INTEGRASE"/>
    <property type="match status" value="1"/>
</dbReference>
<dbReference type="OrthoDB" id="1901872at2759"/>
<comment type="caution">
    <text evidence="7">The sequence shown here is derived from an EMBL/GenBank/DDBJ whole genome shotgun (WGS) entry which is preliminary data.</text>
</comment>
<dbReference type="SUPFAM" id="SSF56672">
    <property type="entry name" value="DNA/RNA polymerases"/>
    <property type="match status" value="1"/>
</dbReference>
<reference evidence="7 8" key="1">
    <citation type="submission" date="2019-09" db="EMBL/GenBank/DDBJ databases">
        <authorList>
            <person name="Ou C."/>
        </authorList>
    </citation>
    <scope>NUCLEOTIDE SEQUENCE [LARGE SCALE GENOMIC DNA]</scope>
    <source>
        <strain evidence="7">S2</strain>
        <tissue evidence="7">Leaf</tissue>
    </source>
</reference>
<feature type="domain" description="Integrase catalytic" evidence="6">
    <location>
        <begin position="551"/>
        <end position="717"/>
    </location>
</feature>
<dbReference type="Pfam" id="PF13976">
    <property type="entry name" value="gag_pre-integrs"/>
    <property type="match status" value="1"/>
</dbReference>
<evidence type="ECO:0000313" key="8">
    <source>
        <dbReference type="Proteomes" id="UP000327157"/>
    </source>
</evidence>
<sequence length="1516" mass="170885">MASEGGSGMLKLEGSNSTNNQVVNHVVIQSDASAVPNTVKLNGSNYPLWSKVLEMHIAGRGRKGFVTGSIKEPAEASAEYEGWETGNAIVKGWLINSMEPAIMGFFIHLRTAKEVWEEVARTYYDGSNISQIYELKVKSFRLRQEGRPVGVYYADLKSVWQELDQRRPIKMVCAVDFKTLREEIQVDRVYAFLAGLDDVFDKVRSDILRTQPLPSVDEVFSVVRREAQRHATMMGGSNNQGGLQSMAMISRSASTHRASNFSNQSLNSRPFNRENKDDLKCTFYGQTRHTEDTCFTKHGVPDWFPELKKKLRAKERGAAGSSGGRASLAAATTTVQEAVPGSSHSSQNLLLGTRGDSSSDIGTVGRVLLASENQHHTGWILDSGATDHMTYDKNMFQYMTTSHRKNISTANGTLAPVCGAGTVHLTPTLPLHHCLLVPSLSHHLLSIPQVTEQLDCVDIQTKEIIGRGTKREGLYYVDDVVSGRANAVRASRSSNLQEVWLLHRRLGHASFGYLRHMLPSLFSGINESDLHCEVCILAKSHRASFPPSMNKRALPFELVHSDVWGPSPVVTSSGIKWFVTFVDDCTRMTWLYVLKNKSDVGMVFRTFSQMIQTQYLSVIKVLRSDNGGEYLNCELSEFLCDQGILHETTCPYTPQQNGVAERKNRHILETARALLLGASVPKIFWPEAVTYAVYVINRMPSRVIDFRTPLQVLTQHVQVMSTHTLKPRVFGCVAYVHIPKIHRTKLDPCALRCAFVGFSSHQKGYKCYHPKTRHMYVTMDMTFSESEFFYALVSSSSDHQGESSSGDLEWLDLGENTVVDAEAVHADAVPNATVIIHAVPDAAEIPNMPRHKSEVATESSIQSETEDVESDLQSGQFIVEPTCVTPSLSSSTVMPNDFSLNKPEVSIVDDYVTNASTDVNTYKLPPRQNRGVPPDRFSPEGKVKYPIANYVSCNGLAPERKTLIDNMEAIRVPTRVDEALKDPKWANAMDEEMLALQKNNTWEVTSLPEGKKTVGCRWVFTVTYKADGSIDRYKARLVAKGYTQTYGVDYQETFSPVAKMNTVRVLISLAANMDWPLKQFDVKNAFLHGNLEEEVYMDFPPGYSAGRSTEQSPRAWFDRFTQVMKQIGYYQSHSDHTLFVKRRQEKVTALIIYVDDMIITGDDCDEISRLQKKLAAEFEMKNLGDLKYFLGVEVARSSKGIFLSQRKYVLDLLKETGMLGCKPVDTPIVEKHHLCVDPNQKSVDKGRYQRLVGRLIYLAHTRPDIACSVSVVSQFMHSPSLDHMAAVMRILAYLKSAPRKGVLYRKYGHLRIEGFTDADWAGSVGDRRSTSGYFTFVGGNLVTWRSKKQKVVSRSSAEAEYRGMAHGICEILWLRKLLEGLGFKPKETMRLYCDNKSARDIADNPVHHDMTKHVEVDRHFIKEKLERKIVSIPFVKSEEQLADVLTHAIEIWIQKVYRYNTLINLAKFKFTRIAVTIYYKKNVKQNNKTKSPWSYILSLKLKFCTIERFTSYMRRN</sequence>
<dbReference type="InterPro" id="IPR001584">
    <property type="entry name" value="Integrase_cat-core"/>
</dbReference>
<evidence type="ECO:0000256" key="2">
    <source>
        <dbReference type="ARBA" id="ARBA00022723"/>
    </source>
</evidence>
<evidence type="ECO:0000256" key="4">
    <source>
        <dbReference type="ARBA" id="ARBA00022801"/>
    </source>
</evidence>
<dbReference type="GO" id="GO:0015074">
    <property type="term" value="P:DNA integration"/>
    <property type="evidence" value="ECO:0007669"/>
    <property type="project" value="InterPro"/>
</dbReference>
<dbReference type="GO" id="GO:0046872">
    <property type="term" value="F:metal ion binding"/>
    <property type="evidence" value="ECO:0007669"/>
    <property type="project" value="UniProtKB-KW"/>
</dbReference>
<dbReference type="SUPFAM" id="SSF53098">
    <property type="entry name" value="Ribonuclease H-like"/>
    <property type="match status" value="1"/>
</dbReference>
<reference evidence="7 8" key="3">
    <citation type="submission" date="2019-11" db="EMBL/GenBank/DDBJ databases">
        <title>A de novo genome assembly of a pear dwarfing rootstock.</title>
        <authorList>
            <person name="Wang F."/>
            <person name="Wang J."/>
            <person name="Li S."/>
            <person name="Zhang Y."/>
            <person name="Fang M."/>
            <person name="Ma L."/>
            <person name="Zhao Y."/>
            <person name="Jiang S."/>
        </authorList>
    </citation>
    <scope>NUCLEOTIDE SEQUENCE [LARGE SCALE GENOMIC DNA]</scope>
    <source>
        <strain evidence="7">S2</strain>
        <tissue evidence="7">Leaf</tissue>
    </source>
</reference>
<dbReference type="PANTHER" id="PTHR42648:SF22">
    <property type="entry name" value="REVERSE TRANSCRIPTASE TY1_COPIA-TYPE DOMAIN-CONTAINING PROTEIN"/>
    <property type="match status" value="1"/>
</dbReference>
<dbReference type="InterPro" id="IPR012337">
    <property type="entry name" value="RNaseH-like_sf"/>
</dbReference>
<dbReference type="GO" id="GO:0006508">
    <property type="term" value="P:proteolysis"/>
    <property type="evidence" value="ECO:0007669"/>
    <property type="project" value="UniProtKB-KW"/>
</dbReference>
<evidence type="ECO:0000259" key="6">
    <source>
        <dbReference type="PROSITE" id="PS50994"/>
    </source>
</evidence>
<evidence type="ECO:0000256" key="3">
    <source>
        <dbReference type="ARBA" id="ARBA00022750"/>
    </source>
</evidence>
<dbReference type="CDD" id="cd09272">
    <property type="entry name" value="RNase_HI_RT_Ty1"/>
    <property type="match status" value="1"/>
</dbReference>
<accession>A0A5N5HCX1</accession>
<dbReference type="Pfam" id="PF25597">
    <property type="entry name" value="SH3_retrovirus"/>
    <property type="match status" value="1"/>
</dbReference>
<evidence type="ECO:0000256" key="1">
    <source>
        <dbReference type="ARBA" id="ARBA00022670"/>
    </source>
</evidence>
<dbReference type="InterPro" id="IPR057670">
    <property type="entry name" value="SH3_retrovirus"/>
</dbReference>
<keyword evidence="1" id="KW-0645">Protease</keyword>
<dbReference type="Proteomes" id="UP000327157">
    <property type="component" value="Chromosome 16"/>
</dbReference>
<dbReference type="Gene3D" id="3.30.420.10">
    <property type="entry name" value="Ribonuclease H-like superfamily/Ribonuclease H"/>
    <property type="match status" value="1"/>
</dbReference>
<keyword evidence="8" id="KW-1185">Reference proteome</keyword>
<keyword evidence="2" id="KW-0479">Metal-binding</keyword>
<dbReference type="Pfam" id="PF22936">
    <property type="entry name" value="Pol_BBD"/>
    <property type="match status" value="1"/>
</dbReference>
<dbReference type="InterPro" id="IPR036397">
    <property type="entry name" value="RNaseH_sf"/>
</dbReference>
<dbReference type="InterPro" id="IPR029472">
    <property type="entry name" value="Copia-like_N"/>
</dbReference>
<reference evidence="8" key="2">
    <citation type="submission" date="2019-10" db="EMBL/GenBank/DDBJ databases">
        <title>A de novo genome assembly of a pear dwarfing rootstock.</title>
        <authorList>
            <person name="Wang F."/>
            <person name="Wang J."/>
            <person name="Li S."/>
            <person name="Zhang Y."/>
            <person name="Fang M."/>
            <person name="Ma L."/>
            <person name="Zhao Y."/>
            <person name="Jiang S."/>
        </authorList>
    </citation>
    <scope>NUCLEOTIDE SEQUENCE [LARGE SCALE GENOMIC DNA]</scope>
</reference>
<dbReference type="InterPro" id="IPR043502">
    <property type="entry name" value="DNA/RNA_pol_sf"/>
</dbReference>
<dbReference type="EMBL" id="SMOL01000160">
    <property type="protein sequence ID" value="KAB2625856.1"/>
    <property type="molecule type" value="Genomic_DNA"/>
</dbReference>
<feature type="region of interest" description="Disordered" evidence="5">
    <location>
        <begin position="919"/>
        <end position="939"/>
    </location>
</feature>
<feature type="compositionally biased region" description="Polar residues" evidence="5">
    <location>
        <begin position="342"/>
        <end position="354"/>
    </location>
</feature>